<evidence type="ECO:0000313" key="3">
    <source>
        <dbReference type="EMBL" id="KAI5383610.1"/>
    </source>
</evidence>
<dbReference type="SUPFAM" id="SSF47473">
    <property type="entry name" value="EF-hand"/>
    <property type="match status" value="1"/>
</dbReference>
<keyword evidence="1" id="KW-0106">Calcium</keyword>
<comment type="caution">
    <text evidence="3">The sequence shown here is derived from an EMBL/GenBank/DDBJ whole genome shotgun (WGS) entry which is preliminary data.</text>
</comment>
<accession>A0A9D4VH81</accession>
<gene>
    <name evidence="3" type="ORF">KIW84_070835</name>
</gene>
<protein>
    <recommendedName>
        <fullName evidence="2">EF-hand domain-containing protein</fullName>
    </recommendedName>
</protein>
<dbReference type="PROSITE" id="PS50222">
    <property type="entry name" value="EF_HAND_2"/>
    <property type="match status" value="1"/>
</dbReference>
<evidence type="ECO:0000313" key="4">
    <source>
        <dbReference type="Proteomes" id="UP001058974"/>
    </source>
</evidence>
<dbReference type="PROSITE" id="PS00018">
    <property type="entry name" value="EF_HAND_1"/>
    <property type="match status" value="1"/>
</dbReference>
<dbReference type="Proteomes" id="UP001058974">
    <property type="component" value="Chromosome 7"/>
</dbReference>
<dbReference type="GO" id="GO:0005509">
    <property type="term" value="F:calcium ion binding"/>
    <property type="evidence" value="ECO:0007669"/>
    <property type="project" value="InterPro"/>
</dbReference>
<dbReference type="Pfam" id="PF00036">
    <property type="entry name" value="EF-hand_1"/>
    <property type="match status" value="1"/>
</dbReference>
<dbReference type="EMBL" id="JAMSHJ010000007">
    <property type="protein sequence ID" value="KAI5383610.1"/>
    <property type="molecule type" value="Genomic_DNA"/>
</dbReference>
<dbReference type="AlphaFoldDB" id="A0A9D4VH81"/>
<keyword evidence="4" id="KW-1185">Reference proteome</keyword>
<dbReference type="SMART" id="SM00054">
    <property type="entry name" value="EFh"/>
    <property type="match status" value="1"/>
</dbReference>
<sequence length="72" mass="8145">MIASRSKDPKFAAGDVGCNSNKEQHYEFYSQPCLCQDADQATIKDIIFKMDTDNDGRINYEEICAMMRSGMP</sequence>
<dbReference type="InterPro" id="IPR002048">
    <property type="entry name" value="EF_hand_dom"/>
</dbReference>
<dbReference type="InterPro" id="IPR018247">
    <property type="entry name" value="EF_Hand_1_Ca_BS"/>
</dbReference>
<organism evidence="3 4">
    <name type="scientific">Pisum sativum</name>
    <name type="common">Garden pea</name>
    <name type="synonym">Lathyrus oleraceus</name>
    <dbReference type="NCBI Taxonomy" id="3888"/>
    <lineage>
        <taxon>Eukaryota</taxon>
        <taxon>Viridiplantae</taxon>
        <taxon>Streptophyta</taxon>
        <taxon>Embryophyta</taxon>
        <taxon>Tracheophyta</taxon>
        <taxon>Spermatophyta</taxon>
        <taxon>Magnoliopsida</taxon>
        <taxon>eudicotyledons</taxon>
        <taxon>Gunneridae</taxon>
        <taxon>Pentapetalae</taxon>
        <taxon>rosids</taxon>
        <taxon>fabids</taxon>
        <taxon>Fabales</taxon>
        <taxon>Fabaceae</taxon>
        <taxon>Papilionoideae</taxon>
        <taxon>50 kb inversion clade</taxon>
        <taxon>NPAAA clade</taxon>
        <taxon>Hologalegina</taxon>
        <taxon>IRL clade</taxon>
        <taxon>Fabeae</taxon>
        <taxon>Lathyrus</taxon>
    </lineage>
</organism>
<dbReference type="Gramene" id="Psat07G0083500-T1">
    <property type="protein sequence ID" value="KAI5383610.1"/>
    <property type="gene ID" value="KIW84_070835"/>
</dbReference>
<feature type="domain" description="EF-hand" evidence="2">
    <location>
        <begin position="38"/>
        <end position="72"/>
    </location>
</feature>
<evidence type="ECO:0000259" key="2">
    <source>
        <dbReference type="PROSITE" id="PS50222"/>
    </source>
</evidence>
<name>A0A9D4VH81_PEA</name>
<reference evidence="3 4" key="1">
    <citation type="journal article" date="2022" name="Nat. Genet.">
        <title>Improved pea reference genome and pan-genome highlight genomic features and evolutionary characteristics.</title>
        <authorList>
            <person name="Yang T."/>
            <person name="Liu R."/>
            <person name="Luo Y."/>
            <person name="Hu S."/>
            <person name="Wang D."/>
            <person name="Wang C."/>
            <person name="Pandey M.K."/>
            <person name="Ge S."/>
            <person name="Xu Q."/>
            <person name="Li N."/>
            <person name="Li G."/>
            <person name="Huang Y."/>
            <person name="Saxena R.K."/>
            <person name="Ji Y."/>
            <person name="Li M."/>
            <person name="Yan X."/>
            <person name="He Y."/>
            <person name="Liu Y."/>
            <person name="Wang X."/>
            <person name="Xiang C."/>
            <person name="Varshney R.K."/>
            <person name="Ding H."/>
            <person name="Gao S."/>
            <person name="Zong X."/>
        </authorList>
    </citation>
    <scope>NUCLEOTIDE SEQUENCE [LARGE SCALE GENOMIC DNA]</scope>
    <source>
        <strain evidence="3 4">cv. Zhongwan 6</strain>
    </source>
</reference>
<evidence type="ECO:0000256" key="1">
    <source>
        <dbReference type="ARBA" id="ARBA00022837"/>
    </source>
</evidence>
<proteinExistence type="predicted"/>
<dbReference type="InterPro" id="IPR011992">
    <property type="entry name" value="EF-hand-dom_pair"/>
</dbReference>
<dbReference type="Gene3D" id="1.10.238.10">
    <property type="entry name" value="EF-hand"/>
    <property type="match status" value="1"/>
</dbReference>